<proteinExistence type="predicted"/>
<accession>A0A3D8Y6A8</accession>
<evidence type="ECO:0008006" key="4">
    <source>
        <dbReference type="Google" id="ProtNLM"/>
    </source>
</evidence>
<evidence type="ECO:0000313" key="2">
    <source>
        <dbReference type="EMBL" id="REA57752.1"/>
    </source>
</evidence>
<organism evidence="2 3">
    <name type="scientific">Dyadobacter luteus</name>
    <dbReference type="NCBI Taxonomy" id="2259619"/>
    <lineage>
        <taxon>Bacteria</taxon>
        <taxon>Pseudomonadati</taxon>
        <taxon>Bacteroidota</taxon>
        <taxon>Cytophagia</taxon>
        <taxon>Cytophagales</taxon>
        <taxon>Spirosomataceae</taxon>
        <taxon>Dyadobacter</taxon>
    </lineage>
</organism>
<dbReference type="EMBL" id="QNUL01000025">
    <property type="protein sequence ID" value="REA57752.1"/>
    <property type="molecule type" value="Genomic_DNA"/>
</dbReference>
<comment type="caution">
    <text evidence="2">The sequence shown here is derived from an EMBL/GenBank/DDBJ whole genome shotgun (WGS) entry which is preliminary data.</text>
</comment>
<reference evidence="2 3" key="1">
    <citation type="submission" date="2018-07" db="EMBL/GenBank/DDBJ databases">
        <title>Dyadobacter roseus sp. nov., isolated from rose rhizosphere soil.</title>
        <authorList>
            <person name="Chen L."/>
        </authorList>
    </citation>
    <scope>NUCLEOTIDE SEQUENCE [LARGE SCALE GENOMIC DNA]</scope>
    <source>
        <strain evidence="2 3">RS19</strain>
    </source>
</reference>
<evidence type="ECO:0000313" key="3">
    <source>
        <dbReference type="Proteomes" id="UP000256373"/>
    </source>
</evidence>
<gene>
    <name evidence="2" type="ORF">DSL64_22730</name>
</gene>
<keyword evidence="3" id="KW-1185">Reference proteome</keyword>
<evidence type="ECO:0000256" key="1">
    <source>
        <dbReference type="SAM" id="SignalP"/>
    </source>
</evidence>
<sequence>MKNFLIVLIPTALCFGTLHAQQIPGEASFGSISQSLSALPEPAKITVITGYGGTGRPGSNANAVQTGNQNVLNLNLTGNGNNIMTSQVGDGNVLNMDFVGKNSQYLLNQEGNGNQLQMNNITSNGVDVRINQKDGQNNLTFEGGITPLESMKIEQSGGMRIIIESNALIGRP</sequence>
<keyword evidence="1" id="KW-0732">Signal</keyword>
<feature type="chain" id="PRO_5017741524" description="Curlin" evidence="1">
    <location>
        <begin position="21"/>
        <end position="172"/>
    </location>
</feature>
<dbReference type="AlphaFoldDB" id="A0A3D8Y6A8"/>
<dbReference type="Proteomes" id="UP000256373">
    <property type="component" value="Unassembled WGS sequence"/>
</dbReference>
<dbReference type="OrthoDB" id="963215at2"/>
<dbReference type="RefSeq" id="WP_115833243.1">
    <property type="nucleotide sequence ID" value="NZ_QNUL01000025.1"/>
</dbReference>
<protein>
    <recommendedName>
        <fullName evidence="4">Curlin</fullName>
    </recommendedName>
</protein>
<name>A0A3D8Y6A8_9BACT</name>
<feature type="signal peptide" evidence="1">
    <location>
        <begin position="1"/>
        <end position="20"/>
    </location>
</feature>